<feature type="signal peptide" evidence="2">
    <location>
        <begin position="1"/>
        <end position="33"/>
    </location>
</feature>
<protein>
    <recommendedName>
        <fullName evidence="5">Lipoprotein</fullName>
    </recommendedName>
</protein>
<dbReference type="EMBL" id="RDSM01000001">
    <property type="protein sequence ID" value="RXH57367.1"/>
    <property type="molecule type" value="Genomic_DNA"/>
</dbReference>
<dbReference type="AlphaFoldDB" id="A0A4Q0T2D7"/>
<keyword evidence="2" id="KW-0732">Signal</keyword>
<dbReference type="Proteomes" id="UP000289437">
    <property type="component" value="Unassembled WGS sequence"/>
</dbReference>
<feature type="chain" id="PRO_5020407116" description="Lipoprotein" evidence="2">
    <location>
        <begin position="34"/>
        <end position="285"/>
    </location>
</feature>
<accession>A0A4Q0T2D7</accession>
<name>A0A4Q0T2D7_9BACT</name>
<proteinExistence type="predicted"/>
<feature type="region of interest" description="Disordered" evidence="1">
    <location>
        <begin position="178"/>
        <end position="198"/>
    </location>
</feature>
<dbReference type="RefSeq" id="WP_150133248.1">
    <property type="nucleotide sequence ID" value="NZ_RDSM01000001.1"/>
</dbReference>
<reference evidence="4" key="2">
    <citation type="submission" date="2019-02" db="EMBL/GenBank/DDBJ databases">
        <title>Granulicella sibirica sp. nov., a psychrotolerant acidobacterium isolated from an organic soil layer in forested tundra, West Siberia.</title>
        <authorList>
            <person name="Oshkin I.Y."/>
            <person name="Kulichevskaya I.S."/>
            <person name="Rijpstra W.I.C."/>
            <person name="Sinninghe Damste J.S."/>
            <person name="Rakitin A.L."/>
            <person name="Ravin N.V."/>
            <person name="Dedysh S.N."/>
        </authorList>
    </citation>
    <scope>NUCLEOTIDE SEQUENCE [LARGE SCALE GENOMIC DNA]</scope>
    <source>
        <strain evidence="4">AF10</strain>
    </source>
</reference>
<evidence type="ECO:0000313" key="4">
    <source>
        <dbReference type="Proteomes" id="UP000289437"/>
    </source>
</evidence>
<dbReference type="PROSITE" id="PS51257">
    <property type="entry name" value="PROKAR_LIPOPROTEIN"/>
    <property type="match status" value="1"/>
</dbReference>
<keyword evidence="4" id="KW-1185">Reference proteome</keyword>
<evidence type="ECO:0008006" key="5">
    <source>
        <dbReference type="Google" id="ProtNLM"/>
    </source>
</evidence>
<gene>
    <name evidence="3" type="ORF">GRAN_0677</name>
</gene>
<organism evidence="3 4">
    <name type="scientific">Granulicella sibirica</name>
    <dbReference type="NCBI Taxonomy" id="2479048"/>
    <lineage>
        <taxon>Bacteria</taxon>
        <taxon>Pseudomonadati</taxon>
        <taxon>Acidobacteriota</taxon>
        <taxon>Terriglobia</taxon>
        <taxon>Terriglobales</taxon>
        <taxon>Acidobacteriaceae</taxon>
        <taxon>Granulicella</taxon>
    </lineage>
</organism>
<sequence>MMNPMRKRIRFGVAFLPLSSLLLLTGCSSSVSPAPTVAAIADQSSTGNWQIGAFQATATGLVAKTPVFAGILTFDGAEVSGHLRPVALAGMTPCVPSSAVIDVAGTVDAQRRVSFASANLPGGILSVSGTLAEDGKSLTSASYSVAGGTCGFAQPASGLAISVSPVALFTLPAGSHSGNVTTGDPESPTVPVTATVTTSNASPDGSMYDLTGKIAFIGNAAQCVVGDEEGTGTVSGSAVTINSGNVVTNGIIPSDGSSITLSYSFNSGDCMGSTGSGVLYPVAAH</sequence>
<evidence type="ECO:0000313" key="3">
    <source>
        <dbReference type="EMBL" id="RXH57367.1"/>
    </source>
</evidence>
<evidence type="ECO:0000256" key="1">
    <source>
        <dbReference type="SAM" id="MobiDB-lite"/>
    </source>
</evidence>
<feature type="compositionally biased region" description="Low complexity" evidence="1">
    <location>
        <begin position="187"/>
        <end position="198"/>
    </location>
</feature>
<comment type="caution">
    <text evidence="3">The sequence shown here is derived from an EMBL/GenBank/DDBJ whole genome shotgun (WGS) entry which is preliminary data.</text>
</comment>
<evidence type="ECO:0000256" key="2">
    <source>
        <dbReference type="SAM" id="SignalP"/>
    </source>
</evidence>
<reference evidence="3 4" key="1">
    <citation type="submission" date="2018-11" db="EMBL/GenBank/DDBJ databases">
        <authorList>
            <person name="Mardanov A.V."/>
            <person name="Ravin N.V."/>
            <person name="Dedysh S.N."/>
        </authorList>
    </citation>
    <scope>NUCLEOTIDE SEQUENCE [LARGE SCALE GENOMIC DNA]</scope>
    <source>
        <strain evidence="3 4">AF10</strain>
    </source>
</reference>